<reference evidence="1 2" key="1">
    <citation type="submission" date="2024-02" db="EMBL/GenBank/DDBJ databases">
        <authorList>
            <person name="Chen Y."/>
            <person name="Shah S."/>
            <person name="Dougan E. K."/>
            <person name="Thang M."/>
            <person name="Chan C."/>
        </authorList>
    </citation>
    <scope>NUCLEOTIDE SEQUENCE [LARGE SCALE GENOMIC DNA]</scope>
</reference>
<protein>
    <submittedName>
        <fullName evidence="1">Uncharacterized protein</fullName>
    </submittedName>
</protein>
<dbReference type="SUPFAM" id="SSF52833">
    <property type="entry name" value="Thioredoxin-like"/>
    <property type="match status" value="1"/>
</dbReference>
<comment type="caution">
    <text evidence="1">The sequence shown here is derived from an EMBL/GenBank/DDBJ whole genome shotgun (WGS) entry which is preliminary data.</text>
</comment>
<accession>A0ABP0K9R4</accession>
<dbReference type="Proteomes" id="UP001642484">
    <property type="component" value="Unassembled WGS sequence"/>
</dbReference>
<organism evidence="1 2">
    <name type="scientific">Durusdinium trenchii</name>
    <dbReference type="NCBI Taxonomy" id="1381693"/>
    <lineage>
        <taxon>Eukaryota</taxon>
        <taxon>Sar</taxon>
        <taxon>Alveolata</taxon>
        <taxon>Dinophyceae</taxon>
        <taxon>Suessiales</taxon>
        <taxon>Symbiodiniaceae</taxon>
        <taxon>Durusdinium</taxon>
    </lineage>
</organism>
<proteinExistence type="predicted"/>
<dbReference type="InterPro" id="IPR036249">
    <property type="entry name" value="Thioredoxin-like_sf"/>
</dbReference>
<evidence type="ECO:0000313" key="2">
    <source>
        <dbReference type="Proteomes" id="UP001642484"/>
    </source>
</evidence>
<gene>
    <name evidence="1" type="ORF">CCMP2556_LOCUS15190</name>
</gene>
<sequence length="257" mass="28156">MRLYLRSLPTFEDRLRPSDAEALLSFLTVPYIRMPLMLAFFTSADRVNCLFSDTLRSILHAVILEPGKFLMPGRWHDCPQMVPAASAAEAELLATPFGQLLTELSCSPKMPLSLSGRLLELALVLANSVTSDTVGVVLFAIRVAARVESATSLLLRAHSGGIRVRNSEYEKQNAEMDKLANEHENVTFLLVNLKGIADGQAYKADKGLSSPKLIHAAGRPPNEYGLKYIPHKTIIGKDGNIIKNFDGVNLPSDVKSL</sequence>
<dbReference type="Gene3D" id="3.40.30.10">
    <property type="entry name" value="Glutaredoxin"/>
    <property type="match status" value="1"/>
</dbReference>
<keyword evidence="2" id="KW-1185">Reference proteome</keyword>
<evidence type="ECO:0000313" key="1">
    <source>
        <dbReference type="EMBL" id="CAK9023316.1"/>
    </source>
</evidence>
<dbReference type="EMBL" id="CAXAMN010007891">
    <property type="protein sequence ID" value="CAK9023316.1"/>
    <property type="molecule type" value="Genomic_DNA"/>
</dbReference>
<name>A0ABP0K9R4_9DINO</name>